<dbReference type="Proteomes" id="UP001172457">
    <property type="component" value="Chromosome 4"/>
</dbReference>
<keyword evidence="9" id="KW-1185">Reference proteome</keyword>
<evidence type="ECO:0000256" key="7">
    <source>
        <dbReference type="SAM" id="Phobius"/>
    </source>
</evidence>
<keyword evidence="2 7" id="KW-0812">Transmembrane</keyword>
<proteinExistence type="predicted"/>
<keyword evidence="6" id="KW-0325">Glycoprotein</keyword>
<dbReference type="PANTHER" id="PTHR48063">
    <property type="entry name" value="LRR RECEPTOR-LIKE KINASE"/>
    <property type="match status" value="1"/>
</dbReference>
<protein>
    <submittedName>
        <fullName evidence="8">Uncharacterized protein</fullName>
    </submittedName>
</protein>
<dbReference type="EMBL" id="JARYMX010000004">
    <property type="protein sequence ID" value="KAJ9553248.1"/>
    <property type="molecule type" value="Genomic_DNA"/>
</dbReference>
<organism evidence="8 9">
    <name type="scientific">Centaurea solstitialis</name>
    <name type="common">yellow star-thistle</name>
    <dbReference type="NCBI Taxonomy" id="347529"/>
    <lineage>
        <taxon>Eukaryota</taxon>
        <taxon>Viridiplantae</taxon>
        <taxon>Streptophyta</taxon>
        <taxon>Embryophyta</taxon>
        <taxon>Tracheophyta</taxon>
        <taxon>Spermatophyta</taxon>
        <taxon>Magnoliopsida</taxon>
        <taxon>eudicotyledons</taxon>
        <taxon>Gunneridae</taxon>
        <taxon>Pentapetalae</taxon>
        <taxon>asterids</taxon>
        <taxon>campanulids</taxon>
        <taxon>Asterales</taxon>
        <taxon>Asteraceae</taxon>
        <taxon>Carduoideae</taxon>
        <taxon>Cardueae</taxon>
        <taxon>Centaureinae</taxon>
        <taxon>Centaurea</taxon>
    </lineage>
</organism>
<evidence type="ECO:0000256" key="4">
    <source>
        <dbReference type="ARBA" id="ARBA00022989"/>
    </source>
</evidence>
<evidence type="ECO:0000256" key="6">
    <source>
        <dbReference type="ARBA" id="ARBA00023180"/>
    </source>
</evidence>
<dbReference type="Gene3D" id="3.80.10.10">
    <property type="entry name" value="Ribonuclease Inhibitor"/>
    <property type="match status" value="1"/>
</dbReference>
<evidence type="ECO:0000256" key="2">
    <source>
        <dbReference type="ARBA" id="ARBA00022692"/>
    </source>
</evidence>
<evidence type="ECO:0000313" key="8">
    <source>
        <dbReference type="EMBL" id="KAJ9553248.1"/>
    </source>
</evidence>
<dbReference type="InterPro" id="IPR032675">
    <property type="entry name" value="LRR_dom_sf"/>
</dbReference>
<evidence type="ECO:0000256" key="1">
    <source>
        <dbReference type="ARBA" id="ARBA00004479"/>
    </source>
</evidence>
<evidence type="ECO:0000256" key="3">
    <source>
        <dbReference type="ARBA" id="ARBA00022729"/>
    </source>
</evidence>
<accession>A0AA38TA72</accession>
<feature type="transmembrane region" description="Helical" evidence="7">
    <location>
        <begin position="70"/>
        <end position="92"/>
    </location>
</feature>
<keyword evidence="3" id="KW-0732">Signal</keyword>
<keyword evidence="4 7" id="KW-1133">Transmembrane helix</keyword>
<evidence type="ECO:0000313" key="9">
    <source>
        <dbReference type="Proteomes" id="UP001172457"/>
    </source>
</evidence>
<evidence type="ECO:0000256" key="5">
    <source>
        <dbReference type="ARBA" id="ARBA00023136"/>
    </source>
</evidence>
<dbReference type="InterPro" id="IPR046956">
    <property type="entry name" value="RLP23-like"/>
</dbReference>
<comment type="subcellular location">
    <subcellularLocation>
        <location evidence="1">Membrane</location>
        <topology evidence="1">Single-pass type I membrane protein</topology>
    </subcellularLocation>
</comment>
<comment type="caution">
    <text evidence="8">The sequence shown here is derived from an EMBL/GenBank/DDBJ whole genome shotgun (WGS) entry which is preliminary data.</text>
</comment>
<dbReference type="AlphaFoldDB" id="A0AA38TA72"/>
<dbReference type="PANTHER" id="PTHR48063:SF103">
    <property type="entry name" value="LEUCINE-RICH RECEPTOR-LIKE KINASE FAMILY PROTEIN"/>
    <property type="match status" value="1"/>
</dbReference>
<reference evidence="8" key="1">
    <citation type="submission" date="2023-03" db="EMBL/GenBank/DDBJ databases">
        <title>Chromosome-scale reference genome and RAD-based genetic map of yellow starthistle (Centaurea solstitialis) reveal putative structural variation and QTLs associated with invader traits.</title>
        <authorList>
            <person name="Reatini B."/>
            <person name="Cang F.A."/>
            <person name="Jiang Q."/>
            <person name="Mckibben M.T.W."/>
            <person name="Barker M.S."/>
            <person name="Rieseberg L.H."/>
            <person name="Dlugosch K.M."/>
        </authorList>
    </citation>
    <scope>NUCLEOTIDE SEQUENCE</scope>
    <source>
        <strain evidence="8">CAN-66</strain>
        <tissue evidence="8">Leaf</tissue>
    </source>
</reference>
<keyword evidence="5 7" id="KW-0472">Membrane</keyword>
<gene>
    <name evidence="8" type="ORF">OSB04_017293</name>
</gene>
<dbReference type="GO" id="GO:0016020">
    <property type="term" value="C:membrane"/>
    <property type="evidence" value="ECO:0007669"/>
    <property type="project" value="UniProtKB-SubCell"/>
</dbReference>
<sequence>MSQMTSLNFLDVSYNKLFGRISSGTQLQSFETSTYTGNAEPCGLPISKNCPGDEFHILFTEKSAFELERWFYIGGGIGFATGFWIACGALLLNHHGRRTFFLFVDFVKDWVCVKVAMFIRKLERVALYISFFFMTSCLLRMLLDFYLKTSCASKVGLNRTQNPSTVRAYRTSSAIDLIIMTMNKPEKNNIKKRSSSVVGMLM</sequence>
<name>A0AA38TA72_9ASTR</name>
<feature type="transmembrane region" description="Helical" evidence="7">
    <location>
        <begin position="125"/>
        <end position="143"/>
    </location>
</feature>